<gene>
    <name evidence="3" type="ORF">FOXYS1_9049</name>
</gene>
<dbReference type="PANTHER" id="PTHR48081:SF8">
    <property type="entry name" value="ALPHA_BETA HYDROLASE FOLD-3 DOMAIN-CONTAINING PROTEIN-RELATED"/>
    <property type="match status" value="1"/>
</dbReference>
<dbReference type="GO" id="GO:0016787">
    <property type="term" value="F:hydrolase activity"/>
    <property type="evidence" value="ECO:0007669"/>
    <property type="project" value="UniProtKB-KW"/>
</dbReference>
<keyword evidence="1" id="KW-0378">Hydrolase</keyword>
<dbReference type="InterPro" id="IPR013094">
    <property type="entry name" value="AB_hydrolase_3"/>
</dbReference>
<dbReference type="EMBL" id="JAAFOW010001517">
    <property type="protein sequence ID" value="KAF5260310.1"/>
    <property type="molecule type" value="Genomic_DNA"/>
</dbReference>
<feature type="domain" description="Alpha/beta hydrolase fold-3" evidence="2">
    <location>
        <begin position="84"/>
        <end position="277"/>
    </location>
</feature>
<dbReference type="Gene3D" id="3.40.50.1820">
    <property type="entry name" value="alpha/beta hydrolase"/>
    <property type="match status" value="1"/>
</dbReference>
<dbReference type="InterPro" id="IPR050300">
    <property type="entry name" value="GDXG_lipolytic_enzyme"/>
</dbReference>
<evidence type="ECO:0000313" key="3">
    <source>
        <dbReference type="EMBL" id="KAF5260310.1"/>
    </source>
</evidence>
<dbReference type="Pfam" id="PF07859">
    <property type="entry name" value="Abhydrolase_3"/>
    <property type="match status" value="1"/>
</dbReference>
<evidence type="ECO:0000313" key="4">
    <source>
        <dbReference type="Proteomes" id="UP000558688"/>
    </source>
</evidence>
<accession>A0A8H5ABN2</accession>
<dbReference type="Proteomes" id="UP000558688">
    <property type="component" value="Unassembled WGS sequence"/>
</dbReference>
<name>A0A8H5ABN2_FUSOX</name>
<protein>
    <recommendedName>
        <fullName evidence="2">Alpha/beta hydrolase fold-3 domain-containing protein</fullName>
    </recommendedName>
</protein>
<sequence>MSESIIREPGLATIHPEWEAFEKQFPVPPLLGTPQQLRHLKFPKANAPPVGFSIREVEVSGYQGATNQLRLYTPDDSSEPLPVVIYVHGGGWTMGDLDSEDKVCRTMCNSAGVVVVSVDYRKAPENPFPIGLEDVWQGVLWVFNNIESLGGVSDKIIIGGLSAGGNIASVLAQRARSVRNIAFRGQILRVPLVIHKDALPREFSFSSYTENATAPILPAAAVTQCLGYYGAPPEDIRISPLLAKDHSGLPPAYIQVAGADPLRDDGFAYAERLQKAGMFALVWLYLLGTYLARNSSLPGDCPTEITDVDKGVTFNASGTLPVKFKGQRDSWYISTAWLKAFISGPRQLVGSLDGKTVEVCPYMLKGLNNTSEDPDDADESCKGVMSDECIEEFENLTLPLVPPRNFSTARCSLDKIPYLDIPDNQRTYGTHISLGEDGDIDYDDYDAYDIRVQQTIPMFMMVSTRGVSDSKMVCIAPNKVVQGSRKPELKLEGAEQEDENTASRVGGLGAAVFLGVGAVIFCLL</sequence>
<proteinExistence type="predicted"/>
<reference evidence="3" key="1">
    <citation type="submission" date="2020-02" db="EMBL/GenBank/DDBJ databases">
        <title>Identification and distribution of gene clusters putatively required for synthesis of sphingolipid metabolism inhibitors in phylogenetically diverse species of the filamentous fungus Fusarium.</title>
        <authorList>
            <person name="Kim H.-S."/>
            <person name="Busman M."/>
            <person name="Brown D.W."/>
            <person name="Divon H."/>
            <person name="Uhlig S."/>
            <person name="Proctor R.H."/>
        </authorList>
    </citation>
    <scope>NUCLEOTIDE SEQUENCE [LARGE SCALE GENOMIC DNA]</scope>
    <source>
        <strain evidence="3">NRRL 39464</strain>
    </source>
</reference>
<evidence type="ECO:0000259" key="2">
    <source>
        <dbReference type="Pfam" id="PF07859"/>
    </source>
</evidence>
<dbReference type="AlphaFoldDB" id="A0A8H5ABN2"/>
<evidence type="ECO:0000256" key="1">
    <source>
        <dbReference type="ARBA" id="ARBA00022801"/>
    </source>
</evidence>
<dbReference type="PANTHER" id="PTHR48081">
    <property type="entry name" value="AB HYDROLASE SUPERFAMILY PROTEIN C4A8.06C"/>
    <property type="match status" value="1"/>
</dbReference>
<organism evidence="3 4">
    <name type="scientific">Fusarium oxysporum</name>
    <name type="common">Fusarium vascular wilt</name>
    <dbReference type="NCBI Taxonomy" id="5507"/>
    <lineage>
        <taxon>Eukaryota</taxon>
        <taxon>Fungi</taxon>
        <taxon>Dikarya</taxon>
        <taxon>Ascomycota</taxon>
        <taxon>Pezizomycotina</taxon>
        <taxon>Sordariomycetes</taxon>
        <taxon>Hypocreomycetidae</taxon>
        <taxon>Hypocreales</taxon>
        <taxon>Nectriaceae</taxon>
        <taxon>Fusarium</taxon>
        <taxon>Fusarium oxysporum species complex</taxon>
    </lineage>
</organism>
<comment type="caution">
    <text evidence="3">The sequence shown here is derived from an EMBL/GenBank/DDBJ whole genome shotgun (WGS) entry which is preliminary data.</text>
</comment>
<dbReference type="SUPFAM" id="SSF53474">
    <property type="entry name" value="alpha/beta-Hydrolases"/>
    <property type="match status" value="1"/>
</dbReference>
<dbReference type="InterPro" id="IPR029058">
    <property type="entry name" value="AB_hydrolase_fold"/>
</dbReference>